<keyword evidence="2" id="KW-1185">Reference proteome</keyword>
<dbReference type="AlphaFoldDB" id="A0A2A4I0H0"/>
<proteinExistence type="predicted"/>
<dbReference type="EMBL" id="NWVD01000002">
    <property type="protein sequence ID" value="PCG09669.1"/>
    <property type="molecule type" value="Genomic_DNA"/>
</dbReference>
<evidence type="ECO:0000313" key="1">
    <source>
        <dbReference type="EMBL" id="PCG09669.1"/>
    </source>
</evidence>
<sequence>MARFTSAVATIAAELLAAGAPGEALAAALRMRAAAIEGGLPRTKDMTPNERELVDLARTGHEFINTLQVAGIAEPVVVTVLGNVLVERVARVRGAAGAADWLRRLAALVDANADAIEVTAQSH</sequence>
<dbReference type="Proteomes" id="UP000218784">
    <property type="component" value="Unassembled WGS sequence"/>
</dbReference>
<name>A0A2A4I0H0_9SPHN</name>
<dbReference type="RefSeq" id="WP_141397044.1">
    <property type="nucleotide sequence ID" value="NZ_NWVD01000002.1"/>
</dbReference>
<gene>
    <name evidence="1" type="ORF">COA17_07365</name>
</gene>
<accession>A0A2A4I0H0</accession>
<organism evidence="1 2">
    <name type="scientific">Sphingomonas ginsenosidimutans</name>
    <dbReference type="NCBI Taxonomy" id="862134"/>
    <lineage>
        <taxon>Bacteria</taxon>
        <taxon>Pseudomonadati</taxon>
        <taxon>Pseudomonadota</taxon>
        <taxon>Alphaproteobacteria</taxon>
        <taxon>Sphingomonadales</taxon>
        <taxon>Sphingomonadaceae</taxon>
        <taxon>Sphingomonas</taxon>
    </lineage>
</organism>
<reference evidence="1 2" key="1">
    <citation type="submission" date="2017-09" db="EMBL/GenBank/DDBJ databases">
        <title>Sphingomonas ginsenosidimutans KACC 14949, whole genome shotgun sequence.</title>
        <authorList>
            <person name="Feng G."/>
            <person name="Zhu H."/>
        </authorList>
    </citation>
    <scope>NUCLEOTIDE SEQUENCE [LARGE SCALE GENOMIC DNA]</scope>
    <source>
        <strain evidence="1 2">KACC 14949</strain>
    </source>
</reference>
<evidence type="ECO:0000313" key="2">
    <source>
        <dbReference type="Proteomes" id="UP000218784"/>
    </source>
</evidence>
<comment type="caution">
    <text evidence="1">The sequence shown here is derived from an EMBL/GenBank/DDBJ whole genome shotgun (WGS) entry which is preliminary data.</text>
</comment>
<protein>
    <submittedName>
        <fullName evidence="1">Uncharacterized protein</fullName>
    </submittedName>
</protein>